<protein>
    <submittedName>
        <fullName evidence="2">Uncharacterized protein</fullName>
    </submittedName>
</protein>
<evidence type="ECO:0000313" key="2">
    <source>
        <dbReference type="EMBL" id="ROW05833.1"/>
    </source>
</evidence>
<feature type="compositionally biased region" description="Polar residues" evidence="1">
    <location>
        <begin position="1"/>
        <end position="18"/>
    </location>
</feature>
<feature type="compositionally biased region" description="Low complexity" evidence="1">
    <location>
        <begin position="449"/>
        <end position="459"/>
    </location>
</feature>
<reference evidence="2 3" key="1">
    <citation type="submission" date="2015-09" db="EMBL/GenBank/DDBJ databases">
        <title>Host preference determinants of Valsa canker pathogens revealed by comparative genomics.</title>
        <authorList>
            <person name="Yin Z."/>
            <person name="Huang L."/>
        </authorList>
    </citation>
    <scope>NUCLEOTIDE SEQUENCE [LARGE SCALE GENOMIC DNA]</scope>
    <source>
        <strain evidence="2 3">03-1</strain>
    </source>
</reference>
<dbReference type="EMBL" id="LKEA01000012">
    <property type="protein sequence ID" value="ROW05833.1"/>
    <property type="molecule type" value="Genomic_DNA"/>
</dbReference>
<feature type="compositionally biased region" description="Acidic residues" evidence="1">
    <location>
        <begin position="373"/>
        <end position="383"/>
    </location>
</feature>
<dbReference type="OrthoDB" id="3635128at2759"/>
<sequence>MAVSTYYDSFSQQPTVNESPEESLEQTQGAIAPDVNADLSYRHNARGHSLNNPPPDGWVYPHKKGIGTGSNLEPFKADILARTERGENCKAIAEALNTMGVQTSDRAVSRVRIKWGMRKRAQRKVKTPPPGSEAARLSAKSKVQALRKSELIRMTKEGMSAESICQNLTNRGMELKKGVATVLRLQSAWGLAHDEKRWLGNYRHQCHKKAKAQQLEAFTEIAKELTVQDLEAWLQEKMSEEPARQARHELALKLMGEHAPTNPERRKLQMPRRTDGPYDRPSHVTGASELSDSDTSDSDADSDGDSPPPVKRLRSGVVDPSTRIAESKHNNDVSSSGMGDGTGVSIDHASYLTDIGMDMNDGYASLNGHGDDDAFDAEGDQEQPEGMAHISDGGPEHVYEVPQATAVQRPLRMYDPRRQHDMDSSRSPPATDVTPAKRGKGRLPKQDTAKSTPTPASATLTSSMQANTSLNQQLWGQSVASPIGITAAPPATTSATFALASPTATAPTMASHMPQLILRTEEAEANRTTLSTLDQYNVAAKEYKELLEARNENKPLPGSLTGLPPSAKEVDAAKRKLKEATQVMMLALD</sequence>
<organism evidence="2 3">
    <name type="scientific">Cytospora schulzeri</name>
    <dbReference type="NCBI Taxonomy" id="448051"/>
    <lineage>
        <taxon>Eukaryota</taxon>
        <taxon>Fungi</taxon>
        <taxon>Dikarya</taxon>
        <taxon>Ascomycota</taxon>
        <taxon>Pezizomycotina</taxon>
        <taxon>Sordariomycetes</taxon>
        <taxon>Sordariomycetidae</taxon>
        <taxon>Diaporthales</taxon>
        <taxon>Cytosporaceae</taxon>
        <taxon>Cytospora</taxon>
    </lineage>
</organism>
<name>A0A423WQY4_9PEZI</name>
<feature type="region of interest" description="Disordered" evidence="1">
    <location>
        <begin position="365"/>
        <end position="396"/>
    </location>
</feature>
<gene>
    <name evidence="2" type="ORF">VMCG_05153</name>
</gene>
<comment type="caution">
    <text evidence="2">The sequence shown here is derived from an EMBL/GenBank/DDBJ whole genome shotgun (WGS) entry which is preliminary data.</text>
</comment>
<dbReference type="AlphaFoldDB" id="A0A423WQY4"/>
<dbReference type="STRING" id="356882.A0A423WQY4"/>
<feature type="region of interest" description="Disordered" evidence="1">
    <location>
        <begin position="1"/>
        <end position="32"/>
    </location>
</feature>
<feature type="region of interest" description="Disordered" evidence="1">
    <location>
        <begin position="255"/>
        <end position="341"/>
    </location>
</feature>
<proteinExistence type="predicted"/>
<evidence type="ECO:0000313" key="3">
    <source>
        <dbReference type="Proteomes" id="UP000283895"/>
    </source>
</evidence>
<feature type="compositionally biased region" description="Basic and acidic residues" evidence="1">
    <location>
        <begin position="263"/>
        <end position="282"/>
    </location>
</feature>
<accession>A0A423WQY4</accession>
<keyword evidence="3" id="KW-1185">Reference proteome</keyword>
<feature type="compositionally biased region" description="Acidic residues" evidence="1">
    <location>
        <begin position="291"/>
        <end position="304"/>
    </location>
</feature>
<evidence type="ECO:0000256" key="1">
    <source>
        <dbReference type="SAM" id="MobiDB-lite"/>
    </source>
</evidence>
<dbReference type="Proteomes" id="UP000283895">
    <property type="component" value="Unassembled WGS sequence"/>
</dbReference>
<feature type="region of interest" description="Disordered" evidence="1">
    <location>
        <begin position="418"/>
        <end position="459"/>
    </location>
</feature>